<protein>
    <submittedName>
        <fullName evidence="4">S1 RNA binding domain protein</fullName>
    </submittedName>
</protein>
<dbReference type="InterPro" id="IPR003029">
    <property type="entry name" value="S1_domain"/>
</dbReference>
<reference evidence="4 5" key="1">
    <citation type="submission" date="2017-02" db="EMBL/GenBank/DDBJ databases">
        <authorList>
            <person name="Peterson S.W."/>
        </authorList>
    </citation>
    <scope>NUCLEOTIDE SEQUENCE [LARGE SCALE GENOMIC DNA]</scope>
    <source>
        <strain evidence="4 5">M1</strain>
    </source>
</reference>
<dbReference type="FunFam" id="2.40.50.140:FF:000103">
    <property type="entry name" value="protein RRP5 homolog"/>
    <property type="match status" value="1"/>
</dbReference>
<evidence type="ECO:0000313" key="4">
    <source>
        <dbReference type="EMBL" id="SKC91146.1"/>
    </source>
</evidence>
<dbReference type="GO" id="GO:0003729">
    <property type="term" value="F:mRNA binding"/>
    <property type="evidence" value="ECO:0007669"/>
    <property type="project" value="TreeGrafter"/>
</dbReference>
<dbReference type="OrthoDB" id="9810507at2"/>
<dbReference type="EMBL" id="FUZT01000024">
    <property type="protein sequence ID" value="SKC91146.1"/>
    <property type="molecule type" value="Genomic_DNA"/>
</dbReference>
<dbReference type="Gene3D" id="2.40.50.140">
    <property type="entry name" value="Nucleic acid-binding proteins"/>
    <property type="match status" value="1"/>
</dbReference>
<accession>A0A1T5MSE5</accession>
<evidence type="ECO:0000313" key="5">
    <source>
        <dbReference type="Proteomes" id="UP000190285"/>
    </source>
</evidence>
<comment type="function">
    <text evidence="1">Binds mRNA; thus facilitating recognition of the initiation point. It is needed to translate mRNA with a short Shine-Dalgarno (SD) purine-rich sequence.</text>
</comment>
<feature type="compositionally biased region" description="Basic and acidic residues" evidence="2">
    <location>
        <begin position="122"/>
        <end position="135"/>
    </location>
</feature>
<evidence type="ECO:0000259" key="3">
    <source>
        <dbReference type="PROSITE" id="PS50126"/>
    </source>
</evidence>
<dbReference type="AlphaFoldDB" id="A0A1T5MSE5"/>
<dbReference type="SUPFAM" id="SSF50249">
    <property type="entry name" value="Nucleic acid-binding proteins"/>
    <property type="match status" value="1"/>
</dbReference>
<dbReference type="Proteomes" id="UP000190285">
    <property type="component" value="Unassembled WGS sequence"/>
</dbReference>
<evidence type="ECO:0000256" key="2">
    <source>
        <dbReference type="SAM" id="MobiDB-lite"/>
    </source>
</evidence>
<dbReference type="GO" id="GO:0006412">
    <property type="term" value="P:translation"/>
    <property type="evidence" value="ECO:0007669"/>
    <property type="project" value="TreeGrafter"/>
</dbReference>
<dbReference type="SMART" id="SM00316">
    <property type="entry name" value="S1"/>
    <property type="match status" value="1"/>
</dbReference>
<dbReference type="STRING" id="36842.SAMN02194393_05271"/>
<dbReference type="PANTHER" id="PTHR10724:SF10">
    <property type="entry name" value="S1 RNA-BINDING DOMAIN-CONTAINING PROTEIN 1"/>
    <property type="match status" value="1"/>
</dbReference>
<proteinExistence type="predicted"/>
<sequence>MPLEIGKVVEGTVTGITNFGAFIQLPDGSTGLCHISEIADEYVKNVKDYLKEKQVVKVKIIEMSGNGKVSLSIRKACDKKPSKPEKRTESPKVDRKPSYSKPNYSKPSYSKPNKAQGSFEDMLSKYLKDSDEKLKAMKKNANNRRGNGFNRNG</sequence>
<dbReference type="RefSeq" id="WP_079495854.1">
    <property type="nucleotide sequence ID" value="NZ_FUZT01000024.1"/>
</dbReference>
<keyword evidence="5" id="KW-1185">Reference proteome</keyword>
<name>A0A1T5MSE5_9FIRM</name>
<dbReference type="InterPro" id="IPR012340">
    <property type="entry name" value="NA-bd_OB-fold"/>
</dbReference>
<evidence type="ECO:0000256" key="1">
    <source>
        <dbReference type="ARBA" id="ARBA00025604"/>
    </source>
</evidence>
<organism evidence="4 5">
    <name type="scientific">Maledivibacter halophilus</name>
    <dbReference type="NCBI Taxonomy" id="36842"/>
    <lineage>
        <taxon>Bacteria</taxon>
        <taxon>Bacillati</taxon>
        <taxon>Bacillota</taxon>
        <taxon>Clostridia</taxon>
        <taxon>Peptostreptococcales</taxon>
        <taxon>Caminicellaceae</taxon>
        <taxon>Maledivibacter</taxon>
    </lineage>
</organism>
<dbReference type="GO" id="GO:0003735">
    <property type="term" value="F:structural constituent of ribosome"/>
    <property type="evidence" value="ECO:0007669"/>
    <property type="project" value="TreeGrafter"/>
</dbReference>
<gene>
    <name evidence="4" type="ORF">SAMN02194393_05271</name>
</gene>
<dbReference type="PANTHER" id="PTHR10724">
    <property type="entry name" value="30S RIBOSOMAL PROTEIN S1"/>
    <property type="match status" value="1"/>
</dbReference>
<dbReference type="CDD" id="cd05692">
    <property type="entry name" value="S1_RPS1_repeat_hs4"/>
    <property type="match status" value="1"/>
</dbReference>
<feature type="compositionally biased region" description="Basic and acidic residues" evidence="2">
    <location>
        <begin position="75"/>
        <end position="97"/>
    </location>
</feature>
<feature type="region of interest" description="Disordered" evidence="2">
    <location>
        <begin position="72"/>
        <end position="153"/>
    </location>
</feature>
<dbReference type="InterPro" id="IPR050437">
    <property type="entry name" value="Ribos_protein_bS1-like"/>
</dbReference>
<feature type="compositionally biased region" description="Low complexity" evidence="2">
    <location>
        <begin position="99"/>
        <end position="114"/>
    </location>
</feature>
<dbReference type="Pfam" id="PF00575">
    <property type="entry name" value="S1"/>
    <property type="match status" value="1"/>
</dbReference>
<dbReference type="PROSITE" id="PS50126">
    <property type="entry name" value="S1"/>
    <property type="match status" value="1"/>
</dbReference>
<feature type="compositionally biased region" description="Low complexity" evidence="2">
    <location>
        <begin position="143"/>
        <end position="153"/>
    </location>
</feature>
<feature type="domain" description="S1 motif" evidence="3">
    <location>
        <begin position="6"/>
        <end position="74"/>
    </location>
</feature>